<dbReference type="Pfam" id="PF00072">
    <property type="entry name" value="Response_reg"/>
    <property type="match status" value="1"/>
</dbReference>
<feature type="modified residue" description="4-aspartylphosphate" evidence="6">
    <location>
        <position position="66"/>
    </location>
</feature>
<keyword evidence="9" id="KW-1185">Reference proteome</keyword>
<evidence type="ECO:0000313" key="8">
    <source>
        <dbReference type="EMBL" id="QAT17617.1"/>
    </source>
</evidence>
<feature type="domain" description="Response regulatory" evidence="7">
    <location>
        <begin position="17"/>
        <end position="133"/>
    </location>
</feature>
<name>A0A410P601_VELA1</name>
<sequence>MMPMMDQEEGGGSKIKSILIIDDEKDILDSLSGYLERNGYDVEAADNGAEGLRLVRDRRPDLVILDLMLPDIDGSDIAARLLEDPLTSRIPIIFLTSIVRKSEQLKPRRVTKRCVVAKPCSPAEILGRVRSIIGPPRVS</sequence>
<protein>
    <recommendedName>
        <fullName evidence="7">Response regulatory domain-containing protein</fullName>
    </recommendedName>
</protein>
<reference evidence="8 9" key="1">
    <citation type="submission" date="2017-01" db="EMBL/GenBank/DDBJ databases">
        <title>First insights into the biology of 'candidatus Vampirococcus archaeovorus'.</title>
        <authorList>
            <person name="Kizina J."/>
            <person name="Jordan S."/>
            <person name="Stueber K."/>
            <person name="Reinhardt R."/>
            <person name="Harder J."/>
        </authorList>
    </citation>
    <scope>NUCLEOTIDE SEQUENCE [LARGE SCALE GENOMIC DNA]</scope>
    <source>
        <strain evidence="8 9">LiM</strain>
    </source>
</reference>
<dbReference type="SUPFAM" id="SSF52172">
    <property type="entry name" value="CheY-like"/>
    <property type="match status" value="1"/>
</dbReference>
<gene>
    <name evidence="8" type="ORF">BU251_07745</name>
</gene>
<dbReference type="InterPro" id="IPR050595">
    <property type="entry name" value="Bact_response_regulator"/>
</dbReference>
<dbReference type="AlphaFoldDB" id="A0A410P601"/>
<keyword evidence="3" id="KW-0805">Transcription regulation</keyword>
<keyword evidence="4" id="KW-0238">DNA-binding</keyword>
<dbReference type="Gene3D" id="3.40.50.2300">
    <property type="match status" value="1"/>
</dbReference>
<evidence type="ECO:0000256" key="3">
    <source>
        <dbReference type="ARBA" id="ARBA00023015"/>
    </source>
</evidence>
<evidence type="ECO:0000313" key="9">
    <source>
        <dbReference type="Proteomes" id="UP000287243"/>
    </source>
</evidence>
<dbReference type="OrthoDB" id="2181430at2"/>
<dbReference type="GO" id="GO:0000160">
    <property type="term" value="P:phosphorelay signal transduction system"/>
    <property type="evidence" value="ECO:0007669"/>
    <property type="project" value="UniProtKB-KW"/>
</dbReference>
<dbReference type="PANTHER" id="PTHR44591">
    <property type="entry name" value="STRESS RESPONSE REGULATOR PROTEIN 1"/>
    <property type="match status" value="1"/>
</dbReference>
<dbReference type="PROSITE" id="PS50110">
    <property type="entry name" value="RESPONSE_REGULATORY"/>
    <property type="match status" value="1"/>
</dbReference>
<evidence type="ECO:0000256" key="4">
    <source>
        <dbReference type="ARBA" id="ARBA00023125"/>
    </source>
</evidence>
<dbReference type="GO" id="GO:0003677">
    <property type="term" value="F:DNA binding"/>
    <property type="evidence" value="ECO:0007669"/>
    <property type="project" value="UniProtKB-KW"/>
</dbReference>
<dbReference type="FunFam" id="3.40.50.2300:FF:000001">
    <property type="entry name" value="DNA-binding response regulator PhoB"/>
    <property type="match status" value="1"/>
</dbReference>
<dbReference type="InterPro" id="IPR011006">
    <property type="entry name" value="CheY-like_superfamily"/>
</dbReference>
<dbReference type="EMBL" id="CP019384">
    <property type="protein sequence ID" value="QAT17617.1"/>
    <property type="molecule type" value="Genomic_DNA"/>
</dbReference>
<keyword evidence="2" id="KW-0902">Two-component regulatory system</keyword>
<dbReference type="InterPro" id="IPR001789">
    <property type="entry name" value="Sig_transdc_resp-reg_receiver"/>
</dbReference>
<proteinExistence type="predicted"/>
<evidence type="ECO:0000256" key="2">
    <source>
        <dbReference type="ARBA" id="ARBA00023012"/>
    </source>
</evidence>
<organism evidence="8 9">
    <name type="scientific">Velamenicoccus archaeovorus</name>
    <dbReference type="NCBI Taxonomy" id="1930593"/>
    <lineage>
        <taxon>Bacteria</taxon>
        <taxon>Pseudomonadati</taxon>
        <taxon>Candidatus Omnitrophota</taxon>
        <taxon>Candidatus Velamenicoccus</taxon>
    </lineage>
</organism>
<evidence type="ECO:0000256" key="1">
    <source>
        <dbReference type="ARBA" id="ARBA00022553"/>
    </source>
</evidence>
<dbReference type="KEGG" id="vai:BU251_07745"/>
<evidence type="ECO:0000259" key="7">
    <source>
        <dbReference type="PROSITE" id="PS50110"/>
    </source>
</evidence>
<accession>A0A410P601</accession>
<keyword evidence="5" id="KW-0804">Transcription</keyword>
<keyword evidence="1 6" id="KW-0597">Phosphoprotein</keyword>
<dbReference type="SMART" id="SM00448">
    <property type="entry name" value="REC"/>
    <property type="match status" value="1"/>
</dbReference>
<dbReference type="Proteomes" id="UP000287243">
    <property type="component" value="Chromosome"/>
</dbReference>
<evidence type="ECO:0000256" key="6">
    <source>
        <dbReference type="PROSITE-ProRule" id="PRU00169"/>
    </source>
</evidence>
<dbReference type="CDD" id="cd17574">
    <property type="entry name" value="REC_OmpR"/>
    <property type="match status" value="1"/>
</dbReference>
<dbReference type="PANTHER" id="PTHR44591:SF3">
    <property type="entry name" value="RESPONSE REGULATORY DOMAIN-CONTAINING PROTEIN"/>
    <property type="match status" value="1"/>
</dbReference>
<evidence type="ECO:0000256" key="5">
    <source>
        <dbReference type="ARBA" id="ARBA00023163"/>
    </source>
</evidence>